<keyword evidence="1" id="KW-0732">Signal</keyword>
<reference evidence="3" key="1">
    <citation type="journal article" date="2019" name="Int. J. Syst. Evol. Microbiol.">
        <title>The Global Catalogue of Microorganisms (GCM) 10K type strain sequencing project: providing services to taxonomists for standard genome sequencing and annotation.</title>
        <authorList>
            <consortium name="The Broad Institute Genomics Platform"/>
            <consortium name="The Broad Institute Genome Sequencing Center for Infectious Disease"/>
            <person name="Wu L."/>
            <person name="Ma J."/>
        </authorList>
    </citation>
    <scope>NUCLEOTIDE SEQUENCE [LARGE SCALE GENOMIC DNA]</scope>
    <source>
        <strain evidence="3">JCM 18283</strain>
    </source>
</reference>
<evidence type="ECO:0000313" key="3">
    <source>
        <dbReference type="Proteomes" id="UP001501436"/>
    </source>
</evidence>
<dbReference type="EMBL" id="BAABJI010000002">
    <property type="protein sequence ID" value="GAA4912015.1"/>
    <property type="molecule type" value="Genomic_DNA"/>
</dbReference>
<dbReference type="Pfam" id="PF18951">
    <property type="entry name" value="DUF5695"/>
    <property type="match status" value="1"/>
</dbReference>
<keyword evidence="3" id="KW-1185">Reference proteome</keyword>
<gene>
    <name evidence="2" type="ORF">GCM10023313_13780</name>
</gene>
<evidence type="ECO:0000256" key="1">
    <source>
        <dbReference type="SAM" id="SignalP"/>
    </source>
</evidence>
<dbReference type="Proteomes" id="UP001501436">
    <property type="component" value="Unassembled WGS sequence"/>
</dbReference>
<feature type="chain" id="PRO_5046336469" evidence="1">
    <location>
        <begin position="33"/>
        <end position="912"/>
    </location>
</feature>
<name>A0ABP9FST7_9SPHI</name>
<dbReference type="RefSeq" id="WP_345330237.1">
    <property type="nucleotide sequence ID" value="NZ_BAABJI010000002.1"/>
</dbReference>
<evidence type="ECO:0000313" key="2">
    <source>
        <dbReference type="EMBL" id="GAA4912015.1"/>
    </source>
</evidence>
<organism evidence="2 3">
    <name type="scientific">Mucilaginibacter defluvii</name>
    <dbReference type="NCBI Taxonomy" id="1196019"/>
    <lineage>
        <taxon>Bacteria</taxon>
        <taxon>Pseudomonadati</taxon>
        <taxon>Bacteroidota</taxon>
        <taxon>Sphingobacteriia</taxon>
        <taxon>Sphingobacteriales</taxon>
        <taxon>Sphingobacteriaceae</taxon>
        <taxon>Mucilaginibacter</taxon>
    </lineage>
</organism>
<sequence>MVNIPLSPKNNINWRTAIFIGMLMFGSLLANAQNPWEALSKRPSTLGIESGIDTYNTSAFNLKLVKASQTVAGLEPKVATGFDFTPADRLKQRSSDGMYQLGDINLRLKADGDTAWKSFSTATKRAPVKALAVNDSVLAAADLAATLPVDIPLKVERVWKQRNGQLILEFVLTNTSTKVVEIGALGMPMIFNNILQEKSLEKAHAECVFYDPYIGNDAGYLQVTRLSGQGPALVVVPDGRTPFEAYNPLLDDPTPRGIDFEGFYEWIVSSKAYADKEWKKAQPWNEPTSLSLKPGETRRIALKFILADAIRDIEKTLIANNRPVAMGVPGYIIPQDVDGKLFLNYNKQITDINVQPEGALTFTKLSDAPNGWAAYQVKGNTWGRVRVTVTYADGLKQTISYKVIKPEEQVVKDFGNFLTTKQWYHNDKDLFGRSNSVITYDYEKKAKVLQDSRAWIVGLSDEGGAGSWLGAMMKEVIQPDKAEVQKLQLFVNHTIWGGLQHSAGKEKYGVKKSLYYYDPKSKPAGTYSDSVNYKTWAAWDKKGADDIGRSYNYPHVAAAHWALYRLARNHKGLVSEYNWQWYLTNAYGTSMAMITLAPYYAQFGQMEGTVFYLILQDLKAEGWGEMVGRLEAAMRKRADHWRTLQYPFGSEMPWDSTGQEEVYVWSKYFGYDDKALVTLNAILGYMPTVPHWGYNGSARRYWDFLYGGKLSRVERQLHHYGSGLNAIPVLAGYRSQPDDLYLLRVGYGGTLGAISNITEDGFGPAAFHSFPSTLRIDYLSGDYGPNFFGYAVNTATYLVNDATFGWLGFGGNVTTKGDVVNVAITTAAKSRVFIAPAKLWLTLDAGKFKTVSYNSKTGQVSFTLDKGDNYTPNAYLRIEGGNGQYQLQQTKVRGAYVLPLNSKSTVSFKLKK</sequence>
<accession>A0ABP9FST7</accession>
<proteinExistence type="predicted"/>
<dbReference type="InterPro" id="IPR043750">
    <property type="entry name" value="DUF5695"/>
</dbReference>
<feature type="signal peptide" evidence="1">
    <location>
        <begin position="1"/>
        <end position="32"/>
    </location>
</feature>
<protein>
    <submittedName>
        <fullName evidence="2">Uncharacterized protein</fullName>
    </submittedName>
</protein>
<comment type="caution">
    <text evidence="2">The sequence shown here is derived from an EMBL/GenBank/DDBJ whole genome shotgun (WGS) entry which is preliminary data.</text>
</comment>